<keyword evidence="9" id="KW-1185">Reference proteome</keyword>
<proteinExistence type="inferred from homology"/>
<dbReference type="Gene3D" id="3.40.50.300">
    <property type="entry name" value="P-loop containing nucleotide triphosphate hydrolases"/>
    <property type="match status" value="1"/>
</dbReference>
<dbReference type="PROSITE" id="PS00211">
    <property type="entry name" value="ABC_TRANSPORTER_1"/>
    <property type="match status" value="1"/>
</dbReference>
<dbReference type="GO" id="GO:0016020">
    <property type="term" value="C:membrane"/>
    <property type="evidence" value="ECO:0007669"/>
    <property type="project" value="InterPro"/>
</dbReference>
<evidence type="ECO:0000313" key="9">
    <source>
        <dbReference type="Proteomes" id="UP000238169"/>
    </source>
</evidence>
<dbReference type="GO" id="GO:0140359">
    <property type="term" value="F:ABC-type transporter activity"/>
    <property type="evidence" value="ECO:0007669"/>
    <property type="project" value="InterPro"/>
</dbReference>
<accession>A0A2U3I5Z1</accession>
<keyword evidence="2" id="KW-0813">Transport</keyword>
<dbReference type="RefSeq" id="WP_106855230.1">
    <property type="nucleotide sequence ID" value="NZ_OGTP01000008.1"/>
</dbReference>
<evidence type="ECO:0000259" key="7">
    <source>
        <dbReference type="PROSITE" id="PS50893"/>
    </source>
</evidence>
<keyword evidence="4" id="KW-0472">Membrane</keyword>
<dbReference type="EMBL" id="OGTP01000008">
    <property type="protein sequence ID" value="SPB15590.1"/>
    <property type="molecule type" value="Genomic_DNA"/>
</dbReference>
<dbReference type="InterPro" id="IPR050683">
    <property type="entry name" value="Bact_Polysacc_Export_ATP-bd"/>
</dbReference>
<dbReference type="GO" id="GO:0005524">
    <property type="term" value="F:ATP binding"/>
    <property type="evidence" value="ECO:0007669"/>
    <property type="project" value="UniProtKB-KW"/>
</dbReference>
<sequence>MIRVENVTKVHHTRAGKKVVLDGVSFVINRGDKVGILGNNGAGKSTLLRLITGVEHPTSGRVVRSMSVSWPLGFGTGFQGSLTGADNVRFIARIYGSDIRETLAYVQEFAELGDYFYMPIKTYSSGMRARLAFGISLAIRFDCLVVDEVAAVGDQRFKDRCREALEERSAGSALVMVSHSADILRMYCNKGMVLRNGQMSSFDDLGEALVMQEMV</sequence>
<comment type="similarity">
    <text evidence="1">Belongs to the ABC transporter superfamily.</text>
</comment>
<dbReference type="AlphaFoldDB" id="A0A2U3I5Z1"/>
<dbReference type="OrthoDB" id="9778870at2"/>
<dbReference type="PROSITE" id="PS50893">
    <property type="entry name" value="ABC_TRANSPORTER_2"/>
    <property type="match status" value="1"/>
</dbReference>
<evidence type="ECO:0000256" key="2">
    <source>
        <dbReference type="ARBA" id="ARBA00022448"/>
    </source>
</evidence>
<dbReference type="PANTHER" id="PTHR46743:SF2">
    <property type="entry name" value="TEICHOIC ACIDS EXPORT ATP-BINDING PROTEIN TAGH"/>
    <property type="match status" value="1"/>
</dbReference>
<dbReference type="SUPFAM" id="SSF52540">
    <property type="entry name" value="P-loop containing nucleoside triphosphate hydrolases"/>
    <property type="match status" value="1"/>
</dbReference>
<dbReference type="GO" id="GO:0016887">
    <property type="term" value="F:ATP hydrolysis activity"/>
    <property type="evidence" value="ECO:0007669"/>
    <property type="project" value="InterPro"/>
</dbReference>
<dbReference type="InterPro" id="IPR003593">
    <property type="entry name" value="AAA+_ATPase"/>
</dbReference>
<reference evidence="9" key="1">
    <citation type="submission" date="2018-01" db="EMBL/GenBank/DDBJ databases">
        <authorList>
            <person name="Peeters C."/>
        </authorList>
    </citation>
    <scope>NUCLEOTIDE SEQUENCE [LARGE SCALE GENOMIC DNA]</scope>
</reference>
<dbReference type="PANTHER" id="PTHR46743">
    <property type="entry name" value="TEICHOIC ACIDS EXPORT ATP-BINDING PROTEIN TAGH"/>
    <property type="match status" value="1"/>
</dbReference>
<evidence type="ECO:0000256" key="6">
    <source>
        <dbReference type="ARBA" id="ARBA00022840"/>
    </source>
</evidence>
<organism evidence="8 9">
    <name type="scientific">Caballeronia novacaledonica</name>
    <dbReference type="NCBI Taxonomy" id="1544861"/>
    <lineage>
        <taxon>Bacteria</taxon>
        <taxon>Pseudomonadati</taxon>
        <taxon>Pseudomonadota</taxon>
        <taxon>Betaproteobacteria</taxon>
        <taxon>Burkholderiales</taxon>
        <taxon>Burkholderiaceae</taxon>
        <taxon>Caballeronia</taxon>
    </lineage>
</organism>
<dbReference type="Proteomes" id="UP000238169">
    <property type="component" value="Unassembled WGS sequence"/>
</dbReference>
<feature type="domain" description="ABC transporter" evidence="7">
    <location>
        <begin position="2"/>
        <end position="214"/>
    </location>
</feature>
<dbReference type="InterPro" id="IPR003439">
    <property type="entry name" value="ABC_transporter-like_ATP-bd"/>
</dbReference>
<evidence type="ECO:0000313" key="8">
    <source>
        <dbReference type="EMBL" id="SPB15590.1"/>
    </source>
</evidence>
<keyword evidence="4" id="KW-0997">Cell inner membrane</keyword>
<evidence type="ECO:0000256" key="3">
    <source>
        <dbReference type="ARBA" id="ARBA00022475"/>
    </source>
</evidence>
<evidence type="ECO:0000256" key="5">
    <source>
        <dbReference type="ARBA" id="ARBA00022741"/>
    </source>
</evidence>
<keyword evidence="5" id="KW-0547">Nucleotide-binding</keyword>
<keyword evidence="3" id="KW-1003">Cell membrane</keyword>
<keyword evidence="6" id="KW-0067">ATP-binding</keyword>
<name>A0A2U3I5Z1_9BURK</name>
<protein>
    <submittedName>
        <fullName evidence="8">BexA</fullName>
    </submittedName>
</protein>
<evidence type="ECO:0000256" key="1">
    <source>
        <dbReference type="ARBA" id="ARBA00005417"/>
    </source>
</evidence>
<dbReference type="CDD" id="cd03220">
    <property type="entry name" value="ABC_KpsT_Wzt"/>
    <property type="match status" value="1"/>
</dbReference>
<dbReference type="SMART" id="SM00382">
    <property type="entry name" value="AAA"/>
    <property type="match status" value="1"/>
</dbReference>
<gene>
    <name evidence="8" type="ORF">NOV72_02810</name>
</gene>
<dbReference type="InterPro" id="IPR015860">
    <property type="entry name" value="ABC_transpr_TagH-like"/>
</dbReference>
<dbReference type="InterPro" id="IPR017871">
    <property type="entry name" value="ABC_transporter-like_CS"/>
</dbReference>
<dbReference type="Pfam" id="PF00005">
    <property type="entry name" value="ABC_tran"/>
    <property type="match status" value="1"/>
</dbReference>
<evidence type="ECO:0000256" key="4">
    <source>
        <dbReference type="ARBA" id="ARBA00022519"/>
    </source>
</evidence>
<dbReference type="InterPro" id="IPR027417">
    <property type="entry name" value="P-loop_NTPase"/>
</dbReference>